<keyword evidence="3" id="KW-0333">Golgi apparatus</keyword>
<keyword evidence="9" id="KW-1133">Transmembrane helix</keyword>
<evidence type="ECO:0000256" key="8">
    <source>
        <dbReference type="PIRSR" id="PIRSR624869-3"/>
    </source>
</evidence>
<evidence type="ECO:0000256" key="4">
    <source>
        <dbReference type="ARBA" id="ARBA00023157"/>
    </source>
</evidence>
<keyword evidence="11" id="KW-0808">Transferase</keyword>
<dbReference type="Gene3D" id="1.10.1070.20">
    <property type="match status" value="1"/>
</dbReference>
<evidence type="ECO:0000256" key="2">
    <source>
        <dbReference type="ARBA" id="ARBA00006557"/>
    </source>
</evidence>
<feature type="binding site" evidence="7">
    <location>
        <position position="157"/>
    </location>
    <ligand>
        <name>ATP</name>
        <dbReference type="ChEBI" id="CHEBI:30616"/>
    </ligand>
</feature>
<dbReference type="GO" id="GO:0046872">
    <property type="term" value="F:metal ion binding"/>
    <property type="evidence" value="ECO:0007669"/>
    <property type="project" value="UniProtKB-KW"/>
</dbReference>
<evidence type="ECO:0000256" key="9">
    <source>
        <dbReference type="SAM" id="Phobius"/>
    </source>
</evidence>
<dbReference type="EMBL" id="JAIZAY010000006">
    <property type="protein sequence ID" value="KAJ8039953.1"/>
    <property type="molecule type" value="Genomic_DNA"/>
</dbReference>
<evidence type="ECO:0000256" key="6">
    <source>
        <dbReference type="PIRSR" id="PIRSR624869-1"/>
    </source>
</evidence>
<feature type="binding site" evidence="8">
    <location>
        <position position="346"/>
    </location>
    <ligand>
        <name>Mn(2+)</name>
        <dbReference type="ChEBI" id="CHEBI:29035"/>
    </ligand>
</feature>
<comment type="similarity">
    <text evidence="2">Belongs to the FAM20 family.</text>
</comment>
<evidence type="ECO:0000256" key="5">
    <source>
        <dbReference type="ARBA" id="ARBA00023180"/>
    </source>
</evidence>
<evidence type="ECO:0000256" key="1">
    <source>
        <dbReference type="ARBA" id="ARBA00004555"/>
    </source>
</evidence>
<dbReference type="GO" id="GO:0005524">
    <property type="term" value="F:ATP binding"/>
    <property type="evidence" value="ECO:0007669"/>
    <property type="project" value="UniProtKB-KW"/>
</dbReference>
<sequence>MAVPLSQRIPSPLRMCGLRRFRRKAFVFVITVITYSLVTFAFEKFQLYRTGYSLMVGDKPVNLPAVRDITLNDSTVNPVKGSLIEEVTSWKKEVLPAWHQYSSDFSVMELYHPNSSYLSRLLHELAVVEIRNTSIYRRGSQFKFLIEFVDGNKAVSKPMRSEREFYFHYRRWGSYLSDMERHTAEIAAYHLDRIFDFRKVPPCIGRVLNFTGDIIQKTNDSDILNTQRTKDGQKCIIGGCRKDFCSEKRLTCAKGEFLEVSLCQKIPESIKVKQVPYPWSPDTQKTWNHTNICKNVTEDEVVRKNDLFLYFMEIAVFDHLMLNYDRHHFKTIYVNRAKEIGFALFDNGKGFGNPYKDDISLLAPITQCCRFRRSLYQKVLTLTSEDNKLSSRMRASLSRDPLDPVLTDAFYPALDRRLAQVLSEMNKCLEKFEESKVFSEKW</sequence>
<keyword evidence="8" id="KW-0479">Metal-binding</keyword>
<keyword evidence="5" id="KW-0325">Glycoprotein</keyword>
<feature type="binding site" evidence="8">
    <location>
        <position position="180"/>
    </location>
    <ligand>
        <name>Mn(2+)</name>
        <dbReference type="ChEBI" id="CHEBI:29035"/>
    </ligand>
</feature>
<feature type="binding site" evidence="7">
    <location>
        <position position="180"/>
    </location>
    <ligand>
        <name>ATP</name>
        <dbReference type="ChEBI" id="CHEBI:30616"/>
    </ligand>
</feature>
<dbReference type="Proteomes" id="UP001152320">
    <property type="component" value="Chromosome 6"/>
</dbReference>
<keyword evidence="11" id="KW-0418">Kinase</keyword>
<keyword evidence="11" id="KW-0723">Serine/threonine-protein kinase</keyword>
<organism evidence="11 12">
    <name type="scientific">Holothuria leucospilota</name>
    <name type="common">Black long sea cucumber</name>
    <name type="synonym">Mertensiothuria leucospilota</name>
    <dbReference type="NCBI Taxonomy" id="206669"/>
    <lineage>
        <taxon>Eukaryota</taxon>
        <taxon>Metazoa</taxon>
        <taxon>Echinodermata</taxon>
        <taxon>Eleutherozoa</taxon>
        <taxon>Echinozoa</taxon>
        <taxon>Holothuroidea</taxon>
        <taxon>Aspidochirotacea</taxon>
        <taxon>Aspidochirotida</taxon>
        <taxon>Holothuriidae</taxon>
        <taxon>Holothuria</taxon>
    </lineage>
</organism>
<proteinExistence type="inferred from homology"/>
<keyword evidence="4" id="KW-1015">Disulfide bond</keyword>
<protein>
    <submittedName>
        <fullName evidence="11">Extracellular serine/threonine protein kinase FAM20C</fullName>
    </submittedName>
</protein>
<dbReference type="PANTHER" id="PTHR12450">
    <property type="entry name" value="DENTIN MATRIX PROTEIN 4 PROTEIN FAM20"/>
    <property type="match status" value="1"/>
</dbReference>
<evidence type="ECO:0000256" key="3">
    <source>
        <dbReference type="ARBA" id="ARBA00023034"/>
    </source>
</evidence>
<reference evidence="11" key="1">
    <citation type="submission" date="2021-10" db="EMBL/GenBank/DDBJ databases">
        <title>Tropical sea cucumber genome reveals ecological adaptation and Cuvierian tubules defense mechanism.</title>
        <authorList>
            <person name="Chen T."/>
        </authorList>
    </citation>
    <scope>NUCLEOTIDE SEQUENCE</scope>
    <source>
        <strain evidence="11">Nanhai2018</strain>
        <tissue evidence="11">Muscle</tissue>
    </source>
</reference>
<dbReference type="PANTHER" id="PTHR12450:SF22">
    <property type="entry name" value="EXTRACELLULAR SERINE_THREONINE PROTEIN CG31145"/>
    <property type="match status" value="1"/>
</dbReference>
<feature type="active site" evidence="6">
    <location>
        <position position="325"/>
    </location>
</feature>
<dbReference type="GO" id="GO:0005794">
    <property type="term" value="C:Golgi apparatus"/>
    <property type="evidence" value="ECO:0007669"/>
    <property type="project" value="UniProtKB-SubCell"/>
</dbReference>
<comment type="caution">
    <text evidence="11">The sequence shown here is derived from an EMBL/GenBank/DDBJ whole genome shotgun (WGS) entry which is preliminary data.</text>
</comment>
<dbReference type="InterPro" id="IPR024869">
    <property type="entry name" value="FAM20"/>
</dbReference>
<evidence type="ECO:0000256" key="7">
    <source>
        <dbReference type="PIRSR" id="PIRSR624869-2"/>
    </source>
</evidence>
<keyword evidence="9" id="KW-0812">Transmembrane</keyword>
<gene>
    <name evidence="11" type="ORF">HOLleu_14117</name>
</gene>
<comment type="cofactor">
    <cofactor evidence="8">
        <name>Mn(2+)</name>
        <dbReference type="ChEBI" id="CHEBI:29035"/>
    </cofactor>
</comment>
<evidence type="ECO:0000313" key="12">
    <source>
        <dbReference type="Proteomes" id="UP001152320"/>
    </source>
</evidence>
<keyword evidence="7" id="KW-0547">Nucleotide-binding</keyword>
<accession>A0A9Q1C838</accession>
<dbReference type="AlphaFoldDB" id="A0A9Q1C838"/>
<feature type="binding site" evidence="7">
    <location>
        <position position="346"/>
    </location>
    <ligand>
        <name>ATP</name>
        <dbReference type="ChEBI" id="CHEBI:30616"/>
    </ligand>
</feature>
<keyword evidence="12" id="KW-1185">Reference proteome</keyword>
<dbReference type="InterPro" id="IPR009581">
    <property type="entry name" value="FAM20_C"/>
</dbReference>
<keyword evidence="8" id="KW-0464">Manganese</keyword>
<comment type="subcellular location">
    <subcellularLocation>
        <location evidence="1">Golgi apparatus</location>
    </subcellularLocation>
</comment>
<dbReference type="OrthoDB" id="8583677at2759"/>
<evidence type="ECO:0000313" key="11">
    <source>
        <dbReference type="EMBL" id="KAJ8039953.1"/>
    </source>
</evidence>
<dbReference type="Pfam" id="PF06702">
    <property type="entry name" value="Fam20C"/>
    <property type="match status" value="1"/>
</dbReference>
<keyword evidence="9" id="KW-0472">Membrane</keyword>
<name>A0A9Q1C838_HOLLE</name>
<feature type="domain" description="FAM20 C-terminal" evidence="10">
    <location>
        <begin position="232"/>
        <end position="437"/>
    </location>
</feature>
<dbReference type="GO" id="GO:0004674">
    <property type="term" value="F:protein serine/threonine kinase activity"/>
    <property type="evidence" value="ECO:0007669"/>
    <property type="project" value="UniProtKB-KW"/>
</dbReference>
<evidence type="ECO:0000259" key="10">
    <source>
        <dbReference type="Pfam" id="PF06702"/>
    </source>
</evidence>
<feature type="transmembrane region" description="Helical" evidence="9">
    <location>
        <begin position="25"/>
        <end position="42"/>
    </location>
</feature>
<keyword evidence="7" id="KW-0067">ATP-binding</keyword>
<feature type="binding site" evidence="7">
    <location>
        <position position="141"/>
    </location>
    <ligand>
        <name>ATP</name>
        <dbReference type="ChEBI" id="CHEBI:30616"/>
    </ligand>
</feature>